<evidence type="ECO:0000259" key="2">
    <source>
        <dbReference type="Pfam" id="PF20703"/>
    </source>
</evidence>
<dbReference type="InterPro" id="IPR049052">
    <property type="entry name" value="nSTAND1"/>
</dbReference>
<dbReference type="RefSeq" id="WP_253889587.1">
    <property type="nucleotide sequence ID" value="NZ_BAAAVB010000008.1"/>
</dbReference>
<dbReference type="InterPro" id="IPR027417">
    <property type="entry name" value="P-loop_NTPase"/>
</dbReference>
<protein>
    <recommendedName>
        <fullName evidence="2">Novel STAND NTPase 1 domain-containing protein</fullName>
    </recommendedName>
</protein>
<evidence type="ECO:0000313" key="3">
    <source>
        <dbReference type="EMBL" id="MCP2272664.1"/>
    </source>
</evidence>
<dbReference type="SUPFAM" id="SSF52540">
    <property type="entry name" value="P-loop containing nucleoside triphosphate hydrolases"/>
    <property type="match status" value="1"/>
</dbReference>
<comment type="caution">
    <text evidence="3">The sequence shown here is derived from an EMBL/GenBank/DDBJ whole genome shotgun (WGS) entry which is preliminary data.</text>
</comment>
<keyword evidence="4" id="KW-1185">Reference proteome</keyword>
<name>A0ABT1IJ33_9PSEU</name>
<keyword evidence="1" id="KW-1133">Transmembrane helix</keyword>
<organism evidence="3 4">
    <name type="scientific">Actinokineospora diospyrosa</name>
    <dbReference type="NCBI Taxonomy" id="103728"/>
    <lineage>
        <taxon>Bacteria</taxon>
        <taxon>Bacillati</taxon>
        <taxon>Actinomycetota</taxon>
        <taxon>Actinomycetes</taxon>
        <taxon>Pseudonocardiales</taxon>
        <taxon>Pseudonocardiaceae</taxon>
        <taxon>Actinokineospora</taxon>
    </lineage>
</organism>
<keyword evidence="1" id="KW-0812">Transmembrane</keyword>
<dbReference type="Pfam" id="PF20703">
    <property type="entry name" value="nSTAND1"/>
    <property type="match status" value="1"/>
</dbReference>
<accession>A0ABT1IJ33</accession>
<sequence>MTSEDEVLAEFARGLRALRKTAGDPTYRALSAAAHYSVTSLAAAASGQKLPTLAVTTAYVRACSGNVEEWERRWRHAAAHLATADERATVASEQAPYRGLVAFDESDSKLFFGRERVVREVLDLIRDKRLVGLFGASGAGKTSVLRAGVAPACEEDVVVFSPGAQPLEEWAVHVAARCMESPVQIAEEFRADPANIAVRMRSITREGHDLLLIVDQFEEVFTLCANLAECAWFIRALVEVAHAPGSRCRVILGVRADFYGRCGEHGELVDALRDSQVLLGPMTPEELRRAIVKPAAVNGYQLEADLVTRLIVDTTGRAGVLPLLSHAVLETWHRRRGMTLTLAGYEAAGGIDHAVVRTAESAFDRLDEHHRRIAEDVFVRLVVLNDSGDDTKRRAGLEEWIDPAVLSVINLLARARLVTVDRDSVELAHEALIAHWPRLRGWLTEDRAALLAHRQVADAAHMWEDLGRDPAALYRGVLLSRAVGLLRTRRHLMSAKEQRFVAAAQSAARGRRYRIFGAVAIVVIVLLAATLYTVRTAQDNASGKQEAMVQRLVNDARSLRSTDLSLASQLALTAHHIQPGVMTRSAVLDLEAQHNADG</sequence>
<feature type="transmembrane region" description="Helical" evidence="1">
    <location>
        <begin position="515"/>
        <end position="534"/>
    </location>
</feature>
<reference evidence="3 4" key="1">
    <citation type="submission" date="2022-06" db="EMBL/GenBank/DDBJ databases">
        <title>Genomic Encyclopedia of Archaeal and Bacterial Type Strains, Phase II (KMG-II): from individual species to whole genera.</title>
        <authorList>
            <person name="Goeker M."/>
        </authorList>
    </citation>
    <scope>NUCLEOTIDE SEQUENCE [LARGE SCALE GENOMIC DNA]</scope>
    <source>
        <strain evidence="3 4">DSM 44255</strain>
    </source>
</reference>
<gene>
    <name evidence="3" type="ORF">LV75_005190</name>
</gene>
<feature type="domain" description="Novel STAND NTPase 1" evidence="2">
    <location>
        <begin position="96"/>
        <end position="470"/>
    </location>
</feature>
<dbReference type="Gene3D" id="3.40.50.300">
    <property type="entry name" value="P-loop containing nucleotide triphosphate hydrolases"/>
    <property type="match status" value="1"/>
</dbReference>
<evidence type="ECO:0000256" key="1">
    <source>
        <dbReference type="SAM" id="Phobius"/>
    </source>
</evidence>
<proteinExistence type="predicted"/>
<keyword evidence="1" id="KW-0472">Membrane</keyword>
<dbReference type="EMBL" id="JAMTCO010000013">
    <property type="protein sequence ID" value="MCP2272664.1"/>
    <property type="molecule type" value="Genomic_DNA"/>
</dbReference>
<evidence type="ECO:0000313" key="4">
    <source>
        <dbReference type="Proteomes" id="UP001205185"/>
    </source>
</evidence>
<dbReference type="Proteomes" id="UP001205185">
    <property type="component" value="Unassembled WGS sequence"/>
</dbReference>